<protein>
    <submittedName>
        <fullName evidence="4">Shu</fullName>
    </submittedName>
</protein>
<gene>
    <name evidence="4" type="ORF">Dbus_chrXg1778</name>
</gene>
<dbReference type="EMBL" id="CP012528">
    <property type="protein sequence ID" value="ALC49922.1"/>
    <property type="molecule type" value="Genomic_DNA"/>
</dbReference>
<proteinExistence type="predicted"/>
<evidence type="ECO:0000256" key="3">
    <source>
        <dbReference type="PROSITE-ProRule" id="PRU00339"/>
    </source>
</evidence>
<keyword evidence="1" id="KW-0677">Repeat</keyword>
<evidence type="ECO:0000256" key="1">
    <source>
        <dbReference type="ARBA" id="ARBA00022737"/>
    </source>
</evidence>
<dbReference type="PROSITE" id="PS50005">
    <property type="entry name" value="TPR"/>
    <property type="match status" value="1"/>
</dbReference>
<dbReference type="InterPro" id="IPR019734">
    <property type="entry name" value="TPR_rpt"/>
</dbReference>
<dbReference type="SMR" id="A0A0M4EWP4"/>
<accession>A0A0M4EWP4</accession>
<organism evidence="4 5">
    <name type="scientific">Drosophila busckii</name>
    <name type="common">Fruit fly</name>
    <dbReference type="NCBI Taxonomy" id="30019"/>
    <lineage>
        <taxon>Eukaryota</taxon>
        <taxon>Metazoa</taxon>
        <taxon>Ecdysozoa</taxon>
        <taxon>Arthropoda</taxon>
        <taxon>Hexapoda</taxon>
        <taxon>Insecta</taxon>
        <taxon>Pterygota</taxon>
        <taxon>Neoptera</taxon>
        <taxon>Endopterygota</taxon>
        <taxon>Diptera</taxon>
        <taxon>Brachycera</taxon>
        <taxon>Muscomorpha</taxon>
        <taxon>Ephydroidea</taxon>
        <taxon>Drosophilidae</taxon>
        <taxon>Drosophila</taxon>
    </lineage>
</organism>
<dbReference type="InterPro" id="IPR011990">
    <property type="entry name" value="TPR-like_helical_dom_sf"/>
</dbReference>
<dbReference type="PANTHER" id="PTHR46674">
    <property type="entry name" value="INACTIVE PEPTIDYL-PROLYL CIS-TRANS ISOMERASE FKBP6"/>
    <property type="match status" value="1"/>
</dbReference>
<name>A0A0M4EWP4_DROBS</name>
<dbReference type="GO" id="GO:0007283">
    <property type="term" value="P:spermatogenesis"/>
    <property type="evidence" value="ECO:0007669"/>
    <property type="project" value="TreeGrafter"/>
</dbReference>
<dbReference type="SUPFAM" id="SSF48452">
    <property type="entry name" value="TPR-like"/>
    <property type="match status" value="1"/>
</dbReference>
<evidence type="ECO:0000313" key="5">
    <source>
        <dbReference type="Proteomes" id="UP000494163"/>
    </source>
</evidence>
<sequence length="339" mass="39052">VSENILKRILRSGQMILGKVPANANAHYLIAEGRELIRSKKPRVYRTGNGFKLNQFEVLLRSMYPKERAIFYKKKPQPQGKPLLVMIFTIEVLRYEVISMPQPKKPIQSTSFDKVFSLAQIQYMRGKRHMQGANYCHAVAFFEIGITELHYCSLGSDLERHKQVTLLIHLYTNSMICCNKLNIPQRVCIMMQAMRGFSEDKIPWEALIHEGRALTSMGYYDQARTAIMSALNKDPQNQHIIDEMIKLNRVVGVGVEKEIKLDVEKEKAENVLRFKQLYGTVFSEFVATSDISFKMRIECSKEQHEMLQVLANEHNLKLAHSAIDEATVIVSKKLKNKYV</sequence>
<feature type="non-terminal residue" evidence="4">
    <location>
        <position position="1"/>
    </location>
</feature>
<dbReference type="Proteomes" id="UP000494163">
    <property type="component" value="Chromosome X"/>
</dbReference>
<feature type="repeat" description="TPR" evidence="3">
    <location>
        <begin position="204"/>
        <end position="237"/>
    </location>
</feature>
<dbReference type="GO" id="GO:0051879">
    <property type="term" value="F:Hsp90 protein binding"/>
    <property type="evidence" value="ECO:0007669"/>
    <property type="project" value="TreeGrafter"/>
</dbReference>
<dbReference type="GO" id="GO:0005737">
    <property type="term" value="C:cytoplasm"/>
    <property type="evidence" value="ECO:0007669"/>
    <property type="project" value="TreeGrafter"/>
</dbReference>
<dbReference type="AlphaFoldDB" id="A0A0M4EWP4"/>
<dbReference type="OrthoDB" id="8116123at2759"/>
<dbReference type="STRING" id="30019.A0A0M4EWP4"/>
<feature type="non-terminal residue" evidence="4">
    <location>
        <position position="339"/>
    </location>
</feature>
<reference evidence="4 5" key="1">
    <citation type="submission" date="2015-08" db="EMBL/GenBank/DDBJ databases">
        <title>Ancestral chromatin configuration constrains chromatin evolution on differentiating sex chromosomes in Drosophila.</title>
        <authorList>
            <person name="Zhou Q."/>
            <person name="Bachtrog D."/>
        </authorList>
    </citation>
    <scope>NUCLEOTIDE SEQUENCE [LARGE SCALE GENOMIC DNA]</scope>
    <source>
        <tissue evidence="4">Whole larvae</tissue>
    </source>
</reference>
<dbReference type="PANTHER" id="PTHR46674:SF1">
    <property type="entry name" value="INACTIVE PEPTIDYL-PROLYL CIS-TRANS ISOMERASE FKBP6"/>
    <property type="match status" value="1"/>
</dbReference>
<keyword evidence="5" id="KW-1185">Reference proteome</keyword>
<dbReference type="InterPro" id="IPR042282">
    <property type="entry name" value="FKBP6/shu"/>
</dbReference>
<keyword evidence="2 3" id="KW-0802">TPR repeat</keyword>
<evidence type="ECO:0000256" key="2">
    <source>
        <dbReference type="ARBA" id="ARBA00022803"/>
    </source>
</evidence>
<dbReference type="Gene3D" id="1.25.40.10">
    <property type="entry name" value="Tetratricopeptide repeat domain"/>
    <property type="match status" value="1"/>
</dbReference>
<evidence type="ECO:0000313" key="4">
    <source>
        <dbReference type="EMBL" id="ALC49922.1"/>
    </source>
</evidence>
<dbReference type="GO" id="GO:0034587">
    <property type="term" value="P:piRNA processing"/>
    <property type="evidence" value="ECO:0007669"/>
    <property type="project" value="TreeGrafter"/>
</dbReference>